<feature type="compositionally biased region" description="Basic and acidic residues" evidence="1">
    <location>
        <begin position="66"/>
        <end position="87"/>
    </location>
</feature>
<gene>
    <name evidence="2" type="ORF">H0H81_001587</name>
</gene>
<protein>
    <submittedName>
        <fullName evidence="2">Uncharacterized protein</fullName>
    </submittedName>
</protein>
<keyword evidence="3" id="KW-1185">Reference proteome</keyword>
<reference evidence="2" key="2">
    <citation type="submission" date="2021-10" db="EMBL/GenBank/DDBJ databases">
        <title>Phylogenomics reveals ancestral predisposition of the termite-cultivated fungus Termitomyces towards a domesticated lifestyle.</title>
        <authorList>
            <person name="Auxier B."/>
            <person name="Grum-Grzhimaylo A."/>
            <person name="Cardenas M.E."/>
            <person name="Lodge J.D."/>
            <person name="Laessoe T."/>
            <person name="Pedersen O."/>
            <person name="Smith M.E."/>
            <person name="Kuyper T.W."/>
            <person name="Franco-Molano E.A."/>
            <person name="Baroni T.J."/>
            <person name="Aanen D.K."/>
        </authorList>
    </citation>
    <scope>NUCLEOTIDE SEQUENCE</scope>
    <source>
        <strain evidence="2">D49</strain>
    </source>
</reference>
<reference evidence="2" key="1">
    <citation type="submission" date="2021-02" db="EMBL/GenBank/DDBJ databases">
        <authorList>
            <person name="Nieuwenhuis M."/>
            <person name="Van De Peppel L.J.J."/>
        </authorList>
    </citation>
    <scope>NUCLEOTIDE SEQUENCE</scope>
    <source>
        <strain evidence="2">D49</strain>
    </source>
</reference>
<dbReference type="OrthoDB" id="3262732at2759"/>
<feature type="region of interest" description="Disordered" evidence="1">
    <location>
        <begin position="47"/>
        <end position="87"/>
    </location>
</feature>
<dbReference type="AlphaFoldDB" id="A0A9P7K808"/>
<accession>A0A9P7K808</accession>
<organism evidence="2 3">
    <name type="scientific">Sphagnurus paluster</name>
    <dbReference type="NCBI Taxonomy" id="117069"/>
    <lineage>
        <taxon>Eukaryota</taxon>
        <taxon>Fungi</taxon>
        <taxon>Dikarya</taxon>
        <taxon>Basidiomycota</taxon>
        <taxon>Agaricomycotina</taxon>
        <taxon>Agaricomycetes</taxon>
        <taxon>Agaricomycetidae</taxon>
        <taxon>Agaricales</taxon>
        <taxon>Tricholomatineae</taxon>
        <taxon>Lyophyllaceae</taxon>
        <taxon>Sphagnurus</taxon>
    </lineage>
</organism>
<dbReference type="EMBL" id="JABCKI010005720">
    <property type="protein sequence ID" value="KAG5639465.1"/>
    <property type="molecule type" value="Genomic_DNA"/>
</dbReference>
<evidence type="ECO:0000313" key="2">
    <source>
        <dbReference type="EMBL" id="KAG5639465.1"/>
    </source>
</evidence>
<comment type="caution">
    <text evidence="2">The sequence shown here is derived from an EMBL/GenBank/DDBJ whole genome shotgun (WGS) entry which is preliminary data.</text>
</comment>
<dbReference type="Proteomes" id="UP000717328">
    <property type="component" value="Unassembled WGS sequence"/>
</dbReference>
<evidence type="ECO:0000313" key="3">
    <source>
        <dbReference type="Proteomes" id="UP000717328"/>
    </source>
</evidence>
<evidence type="ECO:0000256" key="1">
    <source>
        <dbReference type="SAM" id="MobiDB-lite"/>
    </source>
</evidence>
<proteinExistence type="predicted"/>
<feature type="compositionally biased region" description="Low complexity" evidence="1">
    <location>
        <begin position="56"/>
        <end position="65"/>
    </location>
</feature>
<sequence>MTHANESKRQRYSSDLAAYTLKQFSIARNTLDKHKAAAAKLPAINSYDYRIPKAVSSESSSSRGSESPDNHDDANDDTKNSDNESRR</sequence>
<name>A0A9P7K808_9AGAR</name>